<keyword evidence="1" id="KW-0805">Transcription regulation</keyword>
<evidence type="ECO:0000259" key="4">
    <source>
        <dbReference type="PROSITE" id="PS01124"/>
    </source>
</evidence>
<dbReference type="PANTHER" id="PTHR46796">
    <property type="entry name" value="HTH-TYPE TRANSCRIPTIONAL ACTIVATOR RHAS-RELATED"/>
    <property type="match status" value="1"/>
</dbReference>
<dbReference type="PROSITE" id="PS01124">
    <property type="entry name" value="HTH_ARAC_FAMILY_2"/>
    <property type="match status" value="1"/>
</dbReference>
<proteinExistence type="predicted"/>
<evidence type="ECO:0000256" key="2">
    <source>
        <dbReference type="ARBA" id="ARBA00023125"/>
    </source>
</evidence>
<dbReference type="STRING" id="1198114.AciX9_0120"/>
<dbReference type="InterPro" id="IPR032783">
    <property type="entry name" value="AraC_lig"/>
</dbReference>
<dbReference type="InterPro" id="IPR009057">
    <property type="entry name" value="Homeodomain-like_sf"/>
</dbReference>
<dbReference type="InterPro" id="IPR050204">
    <property type="entry name" value="AraC_XylS_family_regulators"/>
</dbReference>
<dbReference type="Pfam" id="PF12852">
    <property type="entry name" value="Cupin_6"/>
    <property type="match status" value="1"/>
</dbReference>
<dbReference type="SUPFAM" id="SSF46689">
    <property type="entry name" value="Homeodomain-like"/>
    <property type="match status" value="2"/>
</dbReference>
<dbReference type="AlphaFoldDB" id="E8X506"/>
<dbReference type="InterPro" id="IPR020449">
    <property type="entry name" value="Tscrpt_reg_AraC-type_HTH"/>
</dbReference>
<dbReference type="GO" id="GO:0043565">
    <property type="term" value="F:sequence-specific DNA binding"/>
    <property type="evidence" value="ECO:0007669"/>
    <property type="project" value="InterPro"/>
</dbReference>
<dbReference type="OrthoDB" id="183331at2"/>
<dbReference type="Gene3D" id="1.10.10.60">
    <property type="entry name" value="Homeodomain-like"/>
    <property type="match status" value="2"/>
</dbReference>
<evidence type="ECO:0000313" key="5">
    <source>
        <dbReference type="EMBL" id="ADW67198.1"/>
    </source>
</evidence>
<dbReference type="PRINTS" id="PR00032">
    <property type="entry name" value="HTHARAC"/>
</dbReference>
<dbReference type="InterPro" id="IPR018060">
    <property type="entry name" value="HTH_AraC"/>
</dbReference>
<sequence length="304" mass="33741">MDPFLDLIRLLRPRAMLTAGIRATGRWGVSFRQRNDVLFCWLEKGECQLVRAHAEPLQLRPGDFVLIRTTTPFTLTSDPSVEPEDSETIVATTNDPELRLDKGSGLTSILRGGRFVFDTTNEELLTGLLPSLVHVSGNDISSWRLQSLLKLNETESAQRGLGSDFIVTRLIEVILVEILRREAKKVDQRQTGLLAGLNDPVTSRALALMHADVAHDWTVAILASRCNVSRSTFAAHFRKVVGIGPIDYLLRWRMTLAKDELRRGTRSIGEIALAVGFQSSSAFSTAFTKAMGCSPRKFLRQPGV</sequence>
<dbReference type="GO" id="GO:0003700">
    <property type="term" value="F:DNA-binding transcription factor activity"/>
    <property type="evidence" value="ECO:0007669"/>
    <property type="project" value="InterPro"/>
</dbReference>
<dbReference type="Pfam" id="PF12833">
    <property type="entry name" value="HTH_18"/>
    <property type="match status" value="1"/>
</dbReference>
<reference evidence="6" key="1">
    <citation type="submission" date="2011-01" db="EMBL/GenBank/DDBJ databases">
        <title>Complete sequence of chromosome of Acidobacterium sp. MP5ACTX9.</title>
        <authorList>
            <consortium name="US DOE Joint Genome Institute"/>
            <person name="Lucas S."/>
            <person name="Copeland A."/>
            <person name="Lapidus A."/>
            <person name="Cheng J.-F."/>
            <person name="Goodwin L."/>
            <person name="Pitluck S."/>
            <person name="Teshima H."/>
            <person name="Detter J.C."/>
            <person name="Han C."/>
            <person name="Tapia R."/>
            <person name="Land M."/>
            <person name="Hauser L."/>
            <person name="Kyrpides N."/>
            <person name="Ivanova N."/>
            <person name="Ovchinnikova G."/>
            <person name="Pagani I."/>
            <person name="Rawat S.R."/>
            <person name="Mannisto M."/>
            <person name="Haggblom M.M."/>
            <person name="Woyke T."/>
        </authorList>
    </citation>
    <scope>NUCLEOTIDE SEQUENCE [LARGE SCALE GENOMIC DNA]</scope>
    <source>
        <strain evidence="6">MP5ACTX9</strain>
    </source>
</reference>
<feature type="domain" description="HTH araC/xylS-type" evidence="4">
    <location>
        <begin position="203"/>
        <end position="301"/>
    </location>
</feature>
<dbReference type="InterPro" id="IPR018062">
    <property type="entry name" value="HTH_AraC-typ_CS"/>
</dbReference>
<dbReference type="eggNOG" id="COG2207">
    <property type="taxonomic scope" value="Bacteria"/>
</dbReference>
<gene>
    <name evidence="5" type="ordered locus">AciX9_0120</name>
</gene>
<evidence type="ECO:0000256" key="3">
    <source>
        <dbReference type="ARBA" id="ARBA00023163"/>
    </source>
</evidence>
<dbReference type="RefSeq" id="WP_013578526.1">
    <property type="nucleotide sequence ID" value="NC_015064.1"/>
</dbReference>
<evidence type="ECO:0000313" key="6">
    <source>
        <dbReference type="Proteomes" id="UP000000343"/>
    </source>
</evidence>
<dbReference type="PANTHER" id="PTHR46796:SF7">
    <property type="entry name" value="ARAC FAMILY TRANSCRIPTIONAL REGULATOR"/>
    <property type="match status" value="1"/>
</dbReference>
<dbReference type="KEGG" id="acm:AciX9_0120"/>
<dbReference type="PaxDb" id="1198114-AciX9_0120"/>
<dbReference type="HOGENOM" id="CLU_000445_81_0_0"/>
<keyword evidence="6" id="KW-1185">Reference proteome</keyword>
<accession>E8X506</accession>
<protein>
    <submittedName>
        <fullName evidence="5">Transcriptional regulator, AraC family</fullName>
    </submittedName>
</protein>
<evidence type="ECO:0000256" key="1">
    <source>
        <dbReference type="ARBA" id="ARBA00023015"/>
    </source>
</evidence>
<dbReference type="PROSITE" id="PS00041">
    <property type="entry name" value="HTH_ARAC_FAMILY_1"/>
    <property type="match status" value="1"/>
</dbReference>
<dbReference type="Proteomes" id="UP000000343">
    <property type="component" value="Chromosome"/>
</dbReference>
<dbReference type="EMBL" id="CP002480">
    <property type="protein sequence ID" value="ADW67198.1"/>
    <property type="molecule type" value="Genomic_DNA"/>
</dbReference>
<keyword evidence="2" id="KW-0238">DNA-binding</keyword>
<organism evidence="6">
    <name type="scientific">Granulicella tundricola (strain ATCC BAA-1859 / DSM 23138 / MP5ACTX9)</name>
    <dbReference type="NCBI Taxonomy" id="1198114"/>
    <lineage>
        <taxon>Bacteria</taxon>
        <taxon>Pseudomonadati</taxon>
        <taxon>Acidobacteriota</taxon>
        <taxon>Terriglobia</taxon>
        <taxon>Terriglobales</taxon>
        <taxon>Acidobacteriaceae</taxon>
        <taxon>Granulicella</taxon>
    </lineage>
</organism>
<dbReference type="SMART" id="SM00342">
    <property type="entry name" value="HTH_ARAC"/>
    <property type="match status" value="1"/>
</dbReference>
<name>E8X506_GRATM</name>
<keyword evidence="3" id="KW-0804">Transcription</keyword>